<sequence>MKALEKTAYRTYEVSTAFNKIILGHIESYDGKKKEKLRLFLEDLQHGGCISGMISEFIYHADCKAFYIAHLEDLENIKNDLEDGLGEPIPNRFKSPHYTFMCWLCFEEYCYTIYSSVFDN</sequence>
<evidence type="ECO:0000313" key="2">
    <source>
        <dbReference type="EMBL" id="MDI5950311.1"/>
    </source>
</evidence>
<dbReference type="InterPro" id="IPR055646">
    <property type="entry name" value="DUF7222"/>
</dbReference>
<accession>A0AAW6TPD7</accession>
<name>A0AAW6TPD7_9FLAO</name>
<reference evidence="2 3" key="1">
    <citation type="submission" date="2023-04" db="EMBL/GenBank/DDBJ databases">
        <title>Two novel species of Flavobacterium.</title>
        <authorList>
            <person name="Liu Q."/>
            <person name="Xin Y.-H."/>
        </authorList>
    </citation>
    <scope>NUCLEOTIDE SEQUENCE [LARGE SCALE GENOMIC DNA]</scope>
    <source>
        <strain evidence="2 3">LB2P87</strain>
    </source>
</reference>
<evidence type="ECO:0000259" key="1">
    <source>
        <dbReference type="Pfam" id="PF23864"/>
    </source>
</evidence>
<dbReference type="EMBL" id="JASCRY010000003">
    <property type="protein sequence ID" value="MDI5950311.1"/>
    <property type="molecule type" value="Genomic_DNA"/>
</dbReference>
<comment type="caution">
    <text evidence="2">The sequence shown here is derived from an EMBL/GenBank/DDBJ whole genome shotgun (WGS) entry which is preliminary data.</text>
</comment>
<gene>
    <name evidence="2" type="ORF">QLS97_11690</name>
</gene>
<dbReference type="AlphaFoldDB" id="A0AAW6TPD7"/>
<proteinExistence type="predicted"/>
<dbReference type="RefSeq" id="WP_282716872.1">
    <property type="nucleotide sequence ID" value="NZ_JASCRY010000003.1"/>
</dbReference>
<evidence type="ECO:0000313" key="3">
    <source>
        <dbReference type="Proteomes" id="UP001228643"/>
    </source>
</evidence>
<dbReference type="Pfam" id="PF23864">
    <property type="entry name" value="DUF7222"/>
    <property type="match status" value="1"/>
</dbReference>
<keyword evidence="3" id="KW-1185">Reference proteome</keyword>
<protein>
    <recommendedName>
        <fullName evidence="1">DUF7222 domain-containing protein</fullName>
    </recommendedName>
</protein>
<feature type="domain" description="DUF7222" evidence="1">
    <location>
        <begin position="34"/>
        <end position="115"/>
    </location>
</feature>
<organism evidence="2 3">
    <name type="scientific">Flavobacterium yafengii</name>
    <dbReference type="NCBI Taxonomy" id="3041253"/>
    <lineage>
        <taxon>Bacteria</taxon>
        <taxon>Pseudomonadati</taxon>
        <taxon>Bacteroidota</taxon>
        <taxon>Flavobacteriia</taxon>
        <taxon>Flavobacteriales</taxon>
        <taxon>Flavobacteriaceae</taxon>
        <taxon>Flavobacterium</taxon>
    </lineage>
</organism>
<dbReference type="Proteomes" id="UP001228643">
    <property type="component" value="Unassembled WGS sequence"/>
</dbReference>